<proteinExistence type="predicted"/>
<reference evidence="1 2" key="1">
    <citation type="journal article" date="2018" name="Biotechnol. Biofuels">
        <title>Integrative visual omics of the white-rot fungus Polyporus brumalis exposes the biotechnological potential of its oxidative enzymes for delignifying raw plant biomass.</title>
        <authorList>
            <person name="Miyauchi S."/>
            <person name="Rancon A."/>
            <person name="Drula E."/>
            <person name="Hage H."/>
            <person name="Chaduli D."/>
            <person name="Favel A."/>
            <person name="Grisel S."/>
            <person name="Henrissat B."/>
            <person name="Herpoel-Gimbert I."/>
            <person name="Ruiz-Duenas F.J."/>
            <person name="Chevret D."/>
            <person name="Hainaut M."/>
            <person name="Lin J."/>
            <person name="Wang M."/>
            <person name="Pangilinan J."/>
            <person name="Lipzen A."/>
            <person name="Lesage-Meessen L."/>
            <person name="Navarro D."/>
            <person name="Riley R."/>
            <person name="Grigoriev I.V."/>
            <person name="Zhou S."/>
            <person name="Raouche S."/>
            <person name="Rosso M.N."/>
        </authorList>
    </citation>
    <scope>NUCLEOTIDE SEQUENCE [LARGE SCALE GENOMIC DNA]</scope>
    <source>
        <strain evidence="1 2">BRFM 1820</strain>
    </source>
</reference>
<sequence>LLWIQASISPQQIRDRILADPSFEQSLLTWLEQCHTGDYLQENGQALSARLEEQYLTRTEDGEMVPRVRMRPGLRDPVMELPVAPPDDDDSYRDWYARFQVDVDEIIFRSNRHDPFHGKGCWKGDSSKGYCKARFPREAVPCTAVDRASGAIRFAKNEQWINTFNPYLSYLLRCNSDVTCLLSGTQVKAVVAYVTDYVTKSSLNTNTFFQTVRAV</sequence>
<protein>
    <submittedName>
        <fullName evidence="1">Uncharacterized protein</fullName>
    </submittedName>
</protein>
<evidence type="ECO:0000313" key="1">
    <source>
        <dbReference type="EMBL" id="RDX56134.1"/>
    </source>
</evidence>
<keyword evidence="2" id="KW-1185">Reference proteome</keyword>
<accession>A0A371DUE6</accession>
<gene>
    <name evidence="1" type="ORF">OH76DRAFT_1326317</name>
</gene>
<dbReference type="AlphaFoldDB" id="A0A371DUE6"/>
<organism evidence="1 2">
    <name type="scientific">Lentinus brumalis</name>
    <dbReference type="NCBI Taxonomy" id="2498619"/>
    <lineage>
        <taxon>Eukaryota</taxon>
        <taxon>Fungi</taxon>
        <taxon>Dikarya</taxon>
        <taxon>Basidiomycota</taxon>
        <taxon>Agaricomycotina</taxon>
        <taxon>Agaricomycetes</taxon>
        <taxon>Polyporales</taxon>
        <taxon>Polyporaceae</taxon>
        <taxon>Lentinus</taxon>
    </lineage>
</organism>
<dbReference type="OrthoDB" id="3229882at2759"/>
<dbReference type="EMBL" id="KZ857381">
    <property type="protein sequence ID" value="RDX56134.1"/>
    <property type="molecule type" value="Genomic_DNA"/>
</dbReference>
<evidence type="ECO:0000313" key="2">
    <source>
        <dbReference type="Proteomes" id="UP000256964"/>
    </source>
</evidence>
<name>A0A371DUE6_9APHY</name>
<dbReference type="Proteomes" id="UP000256964">
    <property type="component" value="Unassembled WGS sequence"/>
</dbReference>
<dbReference type="STRING" id="139420.A0A371DUE6"/>
<feature type="non-terminal residue" evidence="1">
    <location>
        <position position="1"/>
    </location>
</feature>
<feature type="non-terminal residue" evidence="1">
    <location>
        <position position="215"/>
    </location>
</feature>